<organism evidence="1 2">
    <name type="scientific">Dibothriocephalus latus</name>
    <name type="common">Fish tapeworm</name>
    <name type="synonym">Diphyllobothrium latum</name>
    <dbReference type="NCBI Taxonomy" id="60516"/>
    <lineage>
        <taxon>Eukaryota</taxon>
        <taxon>Metazoa</taxon>
        <taxon>Spiralia</taxon>
        <taxon>Lophotrochozoa</taxon>
        <taxon>Platyhelminthes</taxon>
        <taxon>Cestoda</taxon>
        <taxon>Eucestoda</taxon>
        <taxon>Diphyllobothriidea</taxon>
        <taxon>Diphyllobothriidae</taxon>
        <taxon>Dibothriocephalus</taxon>
    </lineage>
</organism>
<reference evidence="1 2" key="1">
    <citation type="submission" date="2018-11" db="EMBL/GenBank/DDBJ databases">
        <authorList>
            <consortium name="Pathogen Informatics"/>
        </authorList>
    </citation>
    <scope>NUCLEOTIDE SEQUENCE [LARGE SCALE GENOMIC DNA]</scope>
</reference>
<keyword evidence="2" id="KW-1185">Reference proteome</keyword>
<dbReference type="Proteomes" id="UP000281553">
    <property type="component" value="Unassembled WGS sequence"/>
</dbReference>
<dbReference type="AlphaFoldDB" id="A0A3P7Q6U7"/>
<accession>A0A3P7Q6U7</accession>
<gene>
    <name evidence="1" type="ORF">DILT_LOCUS14793</name>
</gene>
<evidence type="ECO:0000313" key="1">
    <source>
        <dbReference type="EMBL" id="VDN26356.1"/>
    </source>
</evidence>
<proteinExistence type="predicted"/>
<dbReference type="EMBL" id="UYRU01075861">
    <property type="protein sequence ID" value="VDN26356.1"/>
    <property type="molecule type" value="Genomic_DNA"/>
</dbReference>
<evidence type="ECO:0000313" key="2">
    <source>
        <dbReference type="Proteomes" id="UP000281553"/>
    </source>
</evidence>
<name>A0A3P7Q6U7_DIBLA</name>
<sequence>MSPVAYSQSVKYCTFIGFELWLGQDQDSRGLNPTVGMGRESTYCADMVDVIRYSGVVRYVDREGFESCRPTYLMPPDTKSLG</sequence>
<protein>
    <submittedName>
        <fullName evidence="1">Uncharacterized protein</fullName>
    </submittedName>
</protein>